<dbReference type="InterPro" id="IPR045851">
    <property type="entry name" value="AMP-bd_C_sf"/>
</dbReference>
<dbReference type="Gene3D" id="3.30.300.30">
    <property type="match status" value="1"/>
</dbReference>
<dbReference type="PANTHER" id="PTHR43767">
    <property type="entry name" value="LONG-CHAIN-FATTY-ACID--COA LIGASE"/>
    <property type="match status" value="1"/>
</dbReference>
<dbReference type="EMBL" id="CP021455">
    <property type="protein sequence ID" value="ARU06694.1"/>
    <property type="molecule type" value="Genomic_DNA"/>
</dbReference>
<evidence type="ECO:0000259" key="4">
    <source>
        <dbReference type="Pfam" id="PF13193"/>
    </source>
</evidence>
<dbReference type="SUPFAM" id="SSF56801">
    <property type="entry name" value="Acetyl-CoA synthetase-like"/>
    <property type="match status" value="1"/>
</dbReference>
<dbReference type="Gene3D" id="3.40.50.12780">
    <property type="entry name" value="N-terminal domain of ligase-like"/>
    <property type="match status" value="1"/>
</dbReference>
<accession>A0A1Y0ESP6</accession>
<dbReference type="Pfam" id="PF00501">
    <property type="entry name" value="AMP-binding"/>
    <property type="match status" value="1"/>
</dbReference>
<dbReference type="OrthoDB" id="9766486at2"/>
<keyword evidence="2" id="KW-0436">Ligase</keyword>
<evidence type="ECO:0000259" key="3">
    <source>
        <dbReference type="Pfam" id="PF00501"/>
    </source>
</evidence>
<dbReference type="InterPro" id="IPR025110">
    <property type="entry name" value="AMP-bd_C"/>
</dbReference>
<proteinExistence type="inferred from homology"/>
<dbReference type="InterPro" id="IPR000873">
    <property type="entry name" value="AMP-dep_synth/lig_dom"/>
</dbReference>
<dbReference type="InterPro" id="IPR050237">
    <property type="entry name" value="ATP-dep_AMP-bd_enzyme"/>
</dbReference>
<keyword evidence="6" id="KW-1185">Reference proteome</keyword>
<organism evidence="5 6">
    <name type="scientific">Comamonas serinivorans</name>
    <dbReference type="NCBI Taxonomy" id="1082851"/>
    <lineage>
        <taxon>Bacteria</taxon>
        <taxon>Pseudomonadati</taxon>
        <taxon>Pseudomonadota</taxon>
        <taxon>Betaproteobacteria</taxon>
        <taxon>Burkholderiales</taxon>
        <taxon>Comamonadaceae</taxon>
        <taxon>Comamonas</taxon>
    </lineage>
</organism>
<comment type="similarity">
    <text evidence="1">Belongs to the ATP-dependent AMP-binding enzyme family.</text>
</comment>
<evidence type="ECO:0000313" key="5">
    <source>
        <dbReference type="EMBL" id="ARU06694.1"/>
    </source>
</evidence>
<evidence type="ECO:0000256" key="1">
    <source>
        <dbReference type="ARBA" id="ARBA00006432"/>
    </source>
</evidence>
<protein>
    <submittedName>
        <fullName evidence="5">Acyl-CoA synthetase</fullName>
    </submittedName>
</protein>
<dbReference type="InterPro" id="IPR042099">
    <property type="entry name" value="ANL_N_sf"/>
</dbReference>
<feature type="domain" description="AMP-binding enzyme C-terminal" evidence="4">
    <location>
        <begin position="483"/>
        <end position="558"/>
    </location>
</feature>
<gene>
    <name evidence="5" type="ORF">CCO03_06145</name>
</gene>
<dbReference type="PANTHER" id="PTHR43767:SF1">
    <property type="entry name" value="NONRIBOSOMAL PEPTIDE SYNTHASE PES1 (EUROFUNG)-RELATED"/>
    <property type="match status" value="1"/>
</dbReference>
<dbReference type="InterPro" id="IPR020845">
    <property type="entry name" value="AMP-binding_CS"/>
</dbReference>
<dbReference type="KEGG" id="cser:CCO03_06145"/>
<dbReference type="GO" id="GO:0016878">
    <property type="term" value="F:acid-thiol ligase activity"/>
    <property type="evidence" value="ECO:0007669"/>
    <property type="project" value="UniProtKB-ARBA"/>
</dbReference>
<dbReference type="Pfam" id="PF13193">
    <property type="entry name" value="AMP-binding_C"/>
    <property type="match status" value="1"/>
</dbReference>
<reference evidence="5 6" key="1">
    <citation type="submission" date="2017-05" db="EMBL/GenBank/DDBJ databases">
        <authorList>
            <person name="Song R."/>
            <person name="Chenine A.L."/>
            <person name="Ruprecht R.M."/>
        </authorList>
    </citation>
    <scope>NUCLEOTIDE SEQUENCE [LARGE SCALE GENOMIC DNA]</scope>
    <source>
        <strain evidence="5 6">DSM 26136</strain>
    </source>
</reference>
<sequence length="565" mass="60803">MTGASATQPWLQQYAPGQPARITPQFSHMIDLLAAALAAAPDRPFIRYFDGQLTLREVDAAADALAAQLQARGFAPGDRLAVYTQNNPAFVIGLLAAWKAGGVAVPVNPMNKQRELRYILGNSGAQALLCLDELWHEVVAPMLAQGDGSQGDGAQNDDGPLALKTVVTTSALDWQSRTDRRVLSHSERLPVPHGVVDLLAIARSGDRPRPLASVPSANDLALLTYTSGTTGKPKGAMNTHGNLAFNAQVYRDWVGVQADDVVLGLAPLFHITGLVGHMALALRVPCTLVLCHRFTPEVMLDAIRETRPTFTIGAITAFLALMNHPGVTRADFASFRAIYSGGAPIAPATADAFERLTGHVIHNAFGMTETCSPSHMVPLGVKPPVDPVSGAMSIGVPVYNTTVRIVNDAGQEAAVGEIGEIVSAGPQIMRGYWHMPEATEAALLHGGMRTGDVGFMDERGWFYLVDRKKDMINAGGYKVWPREVEDVLYQHPAVREVAVVGVPDAYRGETVKAVVSLKAGHQATADELIAHCKANMAAYKYPRLIEFRDELPKTVTGKILRREVR</sequence>
<evidence type="ECO:0000313" key="6">
    <source>
        <dbReference type="Proteomes" id="UP000196138"/>
    </source>
</evidence>
<dbReference type="AlphaFoldDB" id="A0A1Y0ESP6"/>
<evidence type="ECO:0000256" key="2">
    <source>
        <dbReference type="ARBA" id="ARBA00022598"/>
    </source>
</evidence>
<dbReference type="FunFam" id="3.30.300.30:FF:000008">
    <property type="entry name" value="2,3-dihydroxybenzoate-AMP ligase"/>
    <property type="match status" value="1"/>
</dbReference>
<name>A0A1Y0ESP6_9BURK</name>
<dbReference type="RefSeq" id="WP_087284293.1">
    <property type="nucleotide sequence ID" value="NZ_CP021455.1"/>
</dbReference>
<dbReference type="Proteomes" id="UP000196138">
    <property type="component" value="Chromosome"/>
</dbReference>
<dbReference type="PROSITE" id="PS00455">
    <property type="entry name" value="AMP_BINDING"/>
    <property type="match status" value="1"/>
</dbReference>
<feature type="domain" description="AMP-dependent synthetase/ligase" evidence="3">
    <location>
        <begin position="36"/>
        <end position="433"/>
    </location>
</feature>